<accession>M3BAF1</accession>
<dbReference type="AlphaFoldDB" id="M3BAF1"/>
<dbReference type="GO" id="GO:0005829">
    <property type="term" value="C:cytosol"/>
    <property type="evidence" value="ECO:0007669"/>
    <property type="project" value="TreeGrafter"/>
</dbReference>
<dbReference type="HOGENOM" id="CLU_505391_0_0_1"/>
<evidence type="ECO:0000256" key="3">
    <source>
        <dbReference type="RuleBase" id="RU366045"/>
    </source>
</evidence>
<keyword evidence="2 3" id="KW-0456">Lyase</keyword>
<gene>
    <name evidence="5" type="ORF">MYCFIDRAFT_206752</name>
</gene>
<dbReference type="GeneID" id="19336505"/>
<reference evidence="5 6" key="1">
    <citation type="journal article" date="2012" name="PLoS Pathog.">
        <title>Diverse lifestyles and strategies of plant pathogenesis encoded in the genomes of eighteen Dothideomycetes fungi.</title>
        <authorList>
            <person name="Ohm R.A."/>
            <person name="Feau N."/>
            <person name="Henrissat B."/>
            <person name="Schoch C.L."/>
            <person name="Horwitz B.A."/>
            <person name="Barry K.W."/>
            <person name="Condon B.J."/>
            <person name="Copeland A.C."/>
            <person name="Dhillon B."/>
            <person name="Glaser F."/>
            <person name="Hesse C.N."/>
            <person name="Kosti I."/>
            <person name="LaButti K."/>
            <person name="Lindquist E.A."/>
            <person name="Lucas S."/>
            <person name="Salamov A.A."/>
            <person name="Bradshaw R.E."/>
            <person name="Ciuffetti L."/>
            <person name="Hamelin R.C."/>
            <person name="Kema G.H.J."/>
            <person name="Lawrence C."/>
            <person name="Scott J.A."/>
            <person name="Spatafora J.W."/>
            <person name="Turgeon B.G."/>
            <person name="de Wit P.J.G.M."/>
            <person name="Zhong S."/>
            <person name="Goodwin S.B."/>
            <person name="Grigoriev I.V."/>
        </authorList>
    </citation>
    <scope>NUCLEOTIDE SEQUENCE [LARGE SCALE GENOMIC DNA]</scope>
    <source>
        <strain evidence="5 6">CIRAD86</strain>
    </source>
</reference>
<dbReference type="FunFam" id="3.20.20.140:FF:000055">
    <property type="entry name" value="Uracil-5-carboxylate decarboxylase"/>
    <property type="match status" value="1"/>
</dbReference>
<dbReference type="Gene3D" id="3.20.20.140">
    <property type="entry name" value="Metal-dependent hydrolases"/>
    <property type="match status" value="1"/>
</dbReference>
<dbReference type="EMBL" id="KB446556">
    <property type="protein sequence ID" value="EME86223.1"/>
    <property type="molecule type" value="Genomic_DNA"/>
</dbReference>
<dbReference type="PANTHER" id="PTHR21240">
    <property type="entry name" value="2-AMINO-3-CARBOXYLMUCONATE-6-SEMIALDEHYDE DECARBOXYLASE"/>
    <property type="match status" value="1"/>
</dbReference>
<dbReference type="InterPro" id="IPR032466">
    <property type="entry name" value="Metal_Hydrolase"/>
</dbReference>
<dbReference type="eggNOG" id="KOG4245">
    <property type="taxonomic scope" value="Eukaryota"/>
</dbReference>
<dbReference type="RefSeq" id="XP_007923576.1">
    <property type="nucleotide sequence ID" value="XM_007925385.1"/>
</dbReference>
<dbReference type="KEGG" id="pfj:MYCFIDRAFT_206752"/>
<dbReference type="VEuPathDB" id="FungiDB:MYCFIDRAFT_206752"/>
<protein>
    <recommendedName>
        <fullName evidence="4">Amidohydrolase-related domain-containing protein</fullName>
    </recommendedName>
</protein>
<keyword evidence="6" id="KW-1185">Reference proteome</keyword>
<dbReference type="PANTHER" id="PTHR21240:SF28">
    <property type="entry name" value="ISO-OROTATE DECARBOXYLASE (EUROFUNG)"/>
    <property type="match status" value="1"/>
</dbReference>
<evidence type="ECO:0000256" key="2">
    <source>
        <dbReference type="ARBA" id="ARBA00023239"/>
    </source>
</evidence>
<dbReference type="STRING" id="383855.M3BAF1"/>
<dbReference type="GO" id="GO:0019748">
    <property type="term" value="P:secondary metabolic process"/>
    <property type="evidence" value="ECO:0007669"/>
    <property type="project" value="TreeGrafter"/>
</dbReference>
<evidence type="ECO:0000256" key="1">
    <source>
        <dbReference type="ARBA" id="ARBA00022793"/>
    </source>
</evidence>
<evidence type="ECO:0000313" key="5">
    <source>
        <dbReference type="EMBL" id="EME86223.1"/>
    </source>
</evidence>
<dbReference type="Proteomes" id="UP000016932">
    <property type="component" value="Unassembled WGS sequence"/>
</dbReference>
<feature type="domain" description="Amidohydrolase-related" evidence="4">
    <location>
        <begin position="132"/>
        <end position="451"/>
    </location>
</feature>
<evidence type="ECO:0000259" key="4">
    <source>
        <dbReference type="Pfam" id="PF04909"/>
    </source>
</evidence>
<organism evidence="5 6">
    <name type="scientific">Pseudocercospora fijiensis (strain CIRAD86)</name>
    <name type="common">Black leaf streak disease fungus</name>
    <name type="synonym">Mycosphaerella fijiensis</name>
    <dbReference type="NCBI Taxonomy" id="383855"/>
    <lineage>
        <taxon>Eukaryota</taxon>
        <taxon>Fungi</taxon>
        <taxon>Dikarya</taxon>
        <taxon>Ascomycota</taxon>
        <taxon>Pezizomycotina</taxon>
        <taxon>Dothideomycetes</taxon>
        <taxon>Dothideomycetidae</taxon>
        <taxon>Mycosphaerellales</taxon>
        <taxon>Mycosphaerellaceae</taxon>
        <taxon>Pseudocercospora</taxon>
    </lineage>
</organism>
<dbReference type="InterPro" id="IPR032465">
    <property type="entry name" value="ACMSD"/>
</dbReference>
<dbReference type="SUPFAM" id="SSF51556">
    <property type="entry name" value="Metallo-dependent hydrolases"/>
    <property type="match status" value="1"/>
</dbReference>
<comment type="similarity">
    <text evidence="3">Belongs to the metallo-dependent hydrolases superfamily.</text>
</comment>
<dbReference type="OrthoDB" id="191270at2759"/>
<dbReference type="Pfam" id="PF04909">
    <property type="entry name" value="Amidohydro_2"/>
    <property type="match status" value="1"/>
</dbReference>
<dbReference type="InterPro" id="IPR006680">
    <property type="entry name" value="Amidohydro-rel"/>
</dbReference>
<name>M3BAF1_PSEFD</name>
<evidence type="ECO:0000313" key="6">
    <source>
        <dbReference type="Proteomes" id="UP000016932"/>
    </source>
</evidence>
<proteinExistence type="inferred from homology"/>
<sequence>MEDLLLQASEVRTRCAGNLVVTIAKATIPLLYPPPLAIDLLHHDLRHYNRLATYMNHQSEVVVGGGQRHLLLKVSTDIIKGLERGECGAPTPSKKLHACLGLEIYSNSEPCNDHQPTGRFLIGRSFKMPTVDVHTHMYPPALMSILRARKKVPYVRLFEDDPASGERLVILPQEEAGSTARGRPIGPEYFDVANKIAFMDLHQIDISVISLANPWLDWLPAEEAAKTARLVNDDVEKMCADHEGRLYAFATLPLSASADEVVHEIQRLSSLKHCRGVVIGTSGLGQGLDDPKLDPIWQALEKHEMLVFLHPHYGLPSEVFGPRNSEYGHVLPLAMGFPLETTIAVTRMILSGIFDRFQELNVLLAHSGGTLPFLAGRIESCIAHDAHLKKEGKISGRRDVWEVLKNNIYLDAVVYADVGLKAAIDASGAERILFGTDHPFFPPLEGEDDQWLSVTSNMAAIQTALGNDTKTAQDIMGLMNSPERSSQWSDDGQMSRTLTPWLSRGQEYSLEAHGFLDAHRTQLTPQHGSRTHSKIACDE</sequence>
<dbReference type="GO" id="GO:0016831">
    <property type="term" value="F:carboxy-lyase activity"/>
    <property type="evidence" value="ECO:0007669"/>
    <property type="project" value="UniProtKB-KW"/>
</dbReference>
<dbReference type="GO" id="GO:0016787">
    <property type="term" value="F:hydrolase activity"/>
    <property type="evidence" value="ECO:0007669"/>
    <property type="project" value="InterPro"/>
</dbReference>
<keyword evidence="1 3" id="KW-0210">Decarboxylase</keyword>